<evidence type="ECO:0000256" key="1">
    <source>
        <dbReference type="SAM" id="SignalP"/>
    </source>
</evidence>
<accession>A0ABW5XBM9</accession>
<dbReference type="PROSITE" id="PS51257">
    <property type="entry name" value="PROKAR_LIPOPROTEIN"/>
    <property type="match status" value="1"/>
</dbReference>
<comment type="caution">
    <text evidence="2">The sequence shown here is derived from an EMBL/GenBank/DDBJ whole genome shotgun (WGS) entry which is preliminary data.</text>
</comment>
<feature type="signal peptide" evidence="1">
    <location>
        <begin position="1"/>
        <end position="29"/>
    </location>
</feature>
<dbReference type="InterPro" id="IPR055151">
    <property type="entry name" value="GH113"/>
</dbReference>
<dbReference type="RefSeq" id="WP_251740229.1">
    <property type="nucleotide sequence ID" value="NZ_JBHUOJ010000037.1"/>
</dbReference>
<evidence type="ECO:0000313" key="3">
    <source>
        <dbReference type="Proteomes" id="UP001597438"/>
    </source>
</evidence>
<dbReference type="GO" id="GO:0016787">
    <property type="term" value="F:hydrolase activity"/>
    <property type="evidence" value="ECO:0007669"/>
    <property type="project" value="UniProtKB-KW"/>
</dbReference>
<proteinExistence type="predicted"/>
<keyword evidence="1" id="KW-0732">Signal</keyword>
<evidence type="ECO:0000313" key="2">
    <source>
        <dbReference type="EMBL" id="MFD2835089.1"/>
    </source>
</evidence>
<dbReference type="CDD" id="cd19608">
    <property type="entry name" value="GH113_mannanase-like"/>
    <property type="match status" value="1"/>
</dbReference>
<keyword evidence="3" id="KW-1185">Reference proteome</keyword>
<dbReference type="SUPFAM" id="SSF51445">
    <property type="entry name" value="(Trans)glycosidases"/>
    <property type="match status" value="1"/>
</dbReference>
<name>A0ABW5XBM9_9FLAO</name>
<organism evidence="2 3">
    <name type="scientific">Christiangramia antarctica</name>
    <dbReference type="NCBI Taxonomy" id="2058158"/>
    <lineage>
        <taxon>Bacteria</taxon>
        <taxon>Pseudomonadati</taxon>
        <taxon>Bacteroidota</taxon>
        <taxon>Flavobacteriia</taxon>
        <taxon>Flavobacteriales</taxon>
        <taxon>Flavobacteriaceae</taxon>
        <taxon>Christiangramia</taxon>
    </lineage>
</organism>
<dbReference type="Gene3D" id="3.20.20.80">
    <property type="entry name" value="Glycosidases"/>
    <property type="match status" value="1"/>
</dbReference>
<dbReference type="EMBL" id="JBHUOJ010000037">
    <property type="protein sequence ID" value="MFD2835089.1"/>
    <property type="molecule type" value="Genomic_DNA"/>
</dbReference>
<dbReference type="Proteomes" id="UP001597438">
    <property type="component" value="Unassembled WGS sequence"/>
</dbReference>
<reference evidence="3" key="1">
    <citation type="journal article" date="2019" name="Int. J. Syst. Evol. Microbiol.">
        <title>The Global Catalogue of Microorganisms (GCM) 10K type strain sequencing project: providing services to taxonomists for standard genome sequencing and annotation.</title>
        <authorList>
            <consortium name="The Broad Institute Genomics Platform"/>
            <consortium name="The Broad Institute Genome Sequencing Center for Infectious Disease"/>
            <person name="Wu L."/>
            <person name="Ma J."/>
        </authorList>
    </citation>
    <scope>NUCLEOTIDE SEQUENCE [LARGE SCALE GENOMIC DNA]</scope>
    <source>
        <strain evidence="3">KCTC 52925</strain>
    </source>
</reference>
<protein>
    <submittedName>
        <fullName evidence="2">Glycoside hydrolase</fullName>
    </submittedName>
</protein>
<sequence>MKNCHLRKYFQKIMFTLLCVSLASCQAEAPLNTYKINGLSLEASRDSLLPIHINRIKAVNANAVSLMPFAFLRSTNEPELIFNADRQWFGERKEGIEHAISLLHQKNISVMMKPQIWIRGQFTGDLSFKSKGEWKEFETSYREFILLFTRIAAENDVEIMCMGTELFNFVKSRPEFWKKLISEVRKEFKGKLVYAENWDKVDLVSIWKDLDYIGVDAYFPINMEAAPDVEKIKKGWQIHKNMLANLSKDFNKPVLFTEYGYRSVDYALKEPWDSGRENYITNYGLQARALSVLYEEIWPEPWFAGGYLWKWHQDESAGGLENDRFTPQNKPAENVVKEYYRKFRN</sequence>
<dbReference type="InterPro" id="IPR017853">
    <property type="entry name" value="GH"/>
</dbReference>
<keyword evidence="2" id="KW-0378">Hydrolase</keyword>
<dbReference type="Pfam" id="PF22612">
    <property type="entry name" value="GH113"/>
    <property type="match status" value="1"/>
</dbReference>
<feature type="chain" id="PRO_5046755271" evidence="1">
    <location>
        <begin position="30"/>
        <end position="345"/>
    </location>
</feature>
<gene>
    <name evidence="2" type="ORF">ACFSYS_17500</name>
</gene>